<accession>A0ABT5KXU6</accession>
<dbReference type="Gene3D" id="3.30.1330.40">
    <property type="entry name" value="RutC-like"/>
    <property type="match status" value="1"/>
</dbReference>
<evidence type="ECO:0000259" key="1">
    <source>
        <dbReference type="Pfam" id="PF21168"/>
    </source>
</evidence>
<dbReference type="EMBL" id="JAQQXP010000001">
    <property type="protein sequence ID" value="MDC8829457.1"/>
    <property type="molecule type" value="Genomic_DNA"/>
</dbReference>
<dbReference type="InterPro" id="IPR035959">
    <property type="entry name" value="RutC-like_sf"/>
</dbReference>
<dbReference type="RefSeq" id="WP_273637819.1">
    <property type="nucleotide sequence ID" value="NZ_JAQQXP010000001.1"/>
</dbReference>
<dbReference type="Pfam" id="PF21168">
    <property type="entry name" value="FkbO_Hyg5-like_N"/>
    <property type="match status" value="1"/>
</dbReference>
<dbReference type="InterPro" id="IPR049368">
    <property type="entry name" value="FkbO_Hyg5-like_N"/>
</dbReference>
<evidence type="ECO:0000313" key="2">
    <source>
        <dbReference type="EMBL" id="MDC8829457.1"/>
    </source>
</evidence>
<evidence type="ECO:0000313" key="3">
    <source>
        <dbReference type="Proteomes" id="UP001218788"/>
    </source>
</evidence>
<protein>
    <recommendedName>
        <fullName evidence="1">Chorismatase FkbO/Hyg5-like N-terminal domain-containing protein</fullName>
    </recommendedName>
</protein>
<sequence length="313" mass="35231">MLKQQFISAPVNELLADDHTLAVIPFVKQCEPFEAGIITTGLEEAASSMATCERWTVSQPTERGRTGNTYWSKTRDLICLAHWLSKDECQDIQKNTQNAYESVLSVMTEQGFSYPFRFWNYLPAINEGTGDDELYKKFCTGRLKAFEKAGLAPEDFPAASALGHHSNGAVIYVFASNVTPQHFKNNQQVNAYEYPRQYGISSPSFARATALTLNAVNYLFISGTASIIGHQTLGENDLEKQLEVTQRNIEHLLTTANPENLSLSTFKVYVRYPHDVAFTRAWLEARYPSVQMVFTIADICRKELLVEIECVCL</sequence>
<comment type="caution">
    <text evidence="2">The sequence shown here is derived from an EMBL/GenBank/DDBJ whole genome shotgun (WGS) entry which is preliminary data.</text>
</comment>
<dbReference type="Proteomes" id="UP001218788">
    <property type="component" value="Unassembled WGS sequence"/>
</dbReference>
<name>A0ABT5KXU6_9ALTE</name>
<proteinExistence type="predicted"/>
<reference evidence="2 3" key="1">
    <citation type="submission" date="2022-10" db="EMBL/GenBank/DDBJ databases">
        <title>Alteromonas sp. chi3 Genome sequencing.</title>
        <authorList>
            <person name="Park S."/>
        </authorList>
    </citation>
    <scope>NUCLEOTIDE SEQUENCE [LARGE SCALE GENOMIC DNA]</scope>
    <source>
        <strain evidence="3">chi3</strain>
    </source>
</reference>
<keyword evidence="3" id="KW-1185">Reference proteome</keyword>
<gene>
    <name evidence="2" type="ORF">OIK42_01655</name>
</gene>
<organism evidence="2 3">
    <name type="scientific">Alteromonas gilva</name>
    <dbReference type="NCBI Taxonomy" id="2987522"/>
    <lineage>
        <taxon>Bacteria</taxon>
        <taxon>Pseudomonadati</taxon>
        <taxon>Pseudomonadota</taxon>
        <taxon>Gammaproteobacteria</taxon>
        <taxon>Alteromonadales</taxon>
        <taxon>Alteromonadaceae</taxon>
        <taxon>Alteromonas/Salinimonas group</taxon>
        <taxon>Alteromonas</taxon>
    </lineage>
</organism>
<dbReference type="SUPFAM" id="SSF55298">
    <property type="entry name" value="YjgF-like"/>
    <property type="match status" value="1"/>
</dbReference>
<feature type="domain" description="Chorismatase FkbO/Hyg5-like N-terminal" evidence="1">
    <location>
        <begin position="53"/>
        <end position="175"/>
    </location>
</feature>